<dbReference type="InterPro" id="IPR036925">
    <property type="entry name" value="TIF_IF2_dom3_sf"/>
</dbReference>
<evidence type="ECO:0000256" key="2">
    <source>
        <dbReference type="ARBA" id="ARBA00022540"/>
    </source>
</evidence>
<dbReference type="Gene3D" id="3.40.50.10050">
    <property type="entry name" value="Translation initiation factor IF- 2, domain 3"/>
    <property type="match status" value="1"/>
</dbReference>
<accession>A0A388LRP7</accession>
<dbReference type="InterPro" id="IPR000795">
    <property type="entry name" value="T_Tr_GTP-bd_dom"/>
</dbReference>
<dbReference type="EMBL" id="BFEA01000494">
    <property type="protein sequence ID" value="GBG84872.1"/>
    <property type="molecule type" value="Genomic_DNA"/>
</dbReference>
<keyword evidence="4" id="KW-0648">Protein biosynthesis</keyword>
<dbReference type="SUPFAM" id="SSF52156">
    <property type="entry name" value="Initiation factor IF2/eIF5b, domain 3"/>
    <property type="match status" value="1"/>
</dbReference>
<dbReference type="Pfam" id="PF11987">
    <property type="entry name" value="IF-2"/>
    <property type="match status" value="1"/>
</dbReference>
<feature type="compositionally biased region" description="Low complexity" evidence="6">
    <location>
        <begin position="75"/>
        <end position="85"/>
    </location>
</feature>
<dbReference type="GO" id="GO:0003743">
    <property type="term" value="F:translation initiation factor activity"/>
    <property type="evidence" value="ECO:0007669"/>
    <property type="project" value="UniProtKB-KW"/>
</dbReference>
<dbReference type="GO" id="GO:0003924">
    <property type="term" value="F:GTPase activity"/>
    <property type="evidence" value="ECO:0007669"/>
    <property type="project" value="InterPro"/>
</dbReference>
<keyword evidence="2" id="KW-0396">Initiation factor</keyword>
<dbReference type="Gene3D" id="3.40.50.300">
    <property type="entry name" value="P-loop containing nucleotide triphosphate hydrolases"/>
    <property type="match status" value="1"/>
</dbReference>
<dbReference type="SUPFAM" id="SSF52540">
    <property type="entry name" value="P-loop containing nucleoside triphosphate hydrolases"/>
    <property type="match status" value="1"/>
</dbReference>
<dbReference type="InterPro" id="IPR027417">
    <property type="entry name" value="P-loop_NTPase"/>
</dbReference>
<feature type="domain" description="Tr-type G" evidence="7">
    <location>
        <begin position="657"/>
        <end position="772"/>
    </location>
</feature>
<dbReference type="AlphaFoldDB" id="A0A388LRP7"/>
<feature type="region of interest" description="Disordered" evidence="6">
    <location>
        <begin position="75"/>
        <end position="107"/>
    </location>
</feature>
<dbReference type="Pfam" id="PF22042">
    <property type="entry name" value="EF-G_D2"/>
    <property type="match status" value="1"/>
</dbReference>
<dbReference type="InterPro" id="IPR009000">
    <property type="entry name" value="Transl_B-barrel_sf"/>
</dbReference>
<dbReference type="PANTHER" id="PTHR43381:SF5">
    <property type="entry name" value="TR-TYPE G DOMAIN-CONTAINING PROTEIN"/>
    <property type="match status" value="1"/>
</dbReference>
<evidence type="ECO:0000313" key="9">
    <source>
        <dbReference type="Proteomes" id="UP000265515"/>
    </source>
</evidence>
<keyword evidence="5" id="KW-0342">GTP-binding</keyword>
<dbReference type="SUPFAM" id="SSF50447">
    <property type="entry name" value="Translation proteins"/>
    <property type="match status" value="1"/>
</dbReference>
<feature type="compositionally biased region" description="Low complexity" evidence="6">
    <location>
        <begin position="293"/>
        <end position="304"/>
    </location>
</feature>
<evidence type="ECO:0000256" key="5">
    <source>
        <dbReference type="ARBA" id="ARBA00023134"/>
    </source>
</evidence>
<dbReference type="Pfam" id="PF04760">
    <property type="entry name" value="IF2_N"/>
    <property type="match status" value="1"/>
</dbReference>
<dbReference type="GO" id="GO:0005525">
    <property type="term" value="F:GTP binding"/>
    <property type="evidence" value="ECO:0007669"/>
    <property type="project" value="UniProtKB-KW"/>
</dbReference>
<gene>
    <name evidence="8" type="ORF">CBR_g39246</name>
</gene>
<feature type="compositionally biased region" description="Basic and acidic residues" evidence="6">
    <location>
        <begin position="476"/>
        <end position="491"/>
    </location>
</feature>
<dbReference type="Proteomes" id="UP000265515">
    <property type="component" value="Unassembled WGS sequence"/>
</dbReference>
<evidence type="ECO:0000256" key="1">
    <source>
        <dbReference type="ARBA" id="ARBA00007733"/>
    </source>
</evidence>
<feature type="compositionally biased region" description="Polar residues" evidence="6">
    <location>
        <begin position="323"/>
        <end position="332"/>
    </location>
</feature>
<dbReference type="PANTHER" id="PTHR43381">
    <property type="entry name" value="TRANSLATION INITIATION FACTOR IF-2-RELATED"/>
    <property type="match status" value="1"/>
</dbReference>
<dbReference type="CDD" id="cd01887">
    <property type="entry name" value="IF2_eIF5B"/>
    <property type="match status" value="1"/>
</dbReference>
<dbReference type="NCBIfam" id="TIGR00231">
    <property type="entry name" value="small_GTP"/>
    <property type="match status" value="1"/>
</dbReference>
<feature type="region of interest" description="Disordered" evidence="6">
    <location>
        <begin position="258"/>
        <end position="544"/>
    </location>
</feature>
<dbReference type="InterPro" id="IPR015760">
    <property type="entry name" value="TIF_IF2"/>
</dbReference>
<dbReference type="FunFam" id="3.40.50.10050:FF:000001">
    <property type="entry name" value="Translation initiation factor IF-2"/>
    <property type="match status" value="1"/>
</dbReference>
<feature type="compositionally biased region" description="Basic and acidic residues" evidence="6">
    <location>
        <begin position="367"/>
        <end position="406"/>
    </location>
</feature>
<keyword evidence="9" id="KW-1185">Reference proteome</keyword>
<dbReference type="GO" id="GO:0005737">
    <property type="term" value="C:cytoplasm"/>
    <property type="evidence" value="ECO:0007669"/>
    <property type="project" value="TreeGrafter"/>
</dbReference>
<dbReference type="InterPro" id="IPR006847">
    <property type="entry name" value="IF2_N"/>
</dbReference>
<feature type="compositionally biased region" description="Gly residues" evidence="6">
    <location>
        <begin position="410"/>
        <end position="434"/>
    </location>
</feature>
<protein>
    <recommendedName>
        <fullName evidence="7">Tr-type G domain-containing protein</fullName>
    </recommendedName>
</protein>
<comment type="caution">
    <text evidence="8">The sequence shown here is derived from an EMBL/GenBank/DDBJ whole genome shotgun (WGS) entry which is preliminary data.</text>
</comment>
<evidence type="ECO:0000313" key="8">
    <source>
        <dbReference type="EMBL" id="GBG84872.1"/>
    </source>
</evidence>
<dbReference type="OrthoDB" id="361630at2759"/>
<proteinExistence type="inferred from homology"/>
<dbReference type="Pfam" id="PF00009">
    <property type="entry name" value="GTP_EFTU"/>
    <property type="match status" value="1"/>
</dbReference>
<dbReference type="InterPro" id="IPR005225">
    <property type="entry name" value="Small_GTP-bd"/>
</dbReference>
<evidence type="ECO:0000259" key="7">
    <source>
        <dbReference type="PROSITE" id="PS51722"/>
    </source>
</evidence>
<feature type="compositionally biased region" description="Basic and acidic residues" evidence="6">
    <location>
        <begin position="258"/>
        <end position="271"/>
    </location>
</feature>
<dbReference type="Gene3D" id="2.40.30.10">
    <property type="entry name" value="Translation factors"/>
    <property type="match status" value="2"/>
</dbReference>
<dbReference type="PROSITE" id="PS51722">
    <property type="entry name" value="G_TR_2"/>
    <property type="match status" value="1"/>
</dbReference>
<dbReference type="Gramene" id="GBG84872">
    <property type="protein sequence ID" value="GBG84872"/>
    <property type="gene ID" value="CBR_g39246"/>
</dbReference>
<evidence type="ECO:0000256" key="4">
    <source>
        <dbReference type="ARBA" id="ARBA00022917"/>
    </source>
</evidence>
<evidence type="ECO:0000256" key="6">
    <source>
        <dbReference type="SAM" id="MobiDB-lite"/>
    </source>
</evidence>
<comment type="similarity">
    <text evidence="1">Belongs to the TRAFAC class translation factor GTPase superfamily. Classic translation factor GTPase family. IF-2 subfamily.</text>
</comment>
<keyword evidence="3" id="KW-0547">Nucleotide-binding</keyword>
<dbReference type="InterPro" id="IPR023115">
    <property type="entry name" value="TIF_IF2_dom3"/>
</dbReference>
<reference evidence="8 9" key="1">
    <citation type="journal article" date="2018" name="Cell">
        <title>The Chara Genome: Secondary Complexity and Implications for Plant Terrestrialization.</title>
        <authorList>
            <person name="Nishiyama T."/>
            <person name="Sakayama H."/>
            <person name="Vries J.D."/>
            <person name="Buschmann H."/>
            <person name="Saint-Marcoux D."/>
            <person name="Ullrich K.K."/>
            <person name="Haas F.B."/>
            <person name="Vanderstraeten L."/>
            <person name="Becker D."/>
            <person name="Lang D."/>
            <person name="Vosolsobe S."/>
            <person name="Rombauts S."/>
            <person name="Wilhelmsson P.K.I."/>
            <person name="Janitza P."/>
            <person name="Kern R."/>
            <person name="Heyl A."/>
            <person name="Rumpler F."/>
            <person name="Villalobos L.I.A.C."/>
            <person name="Clay J.M."/>
            <person name="Skokan R."/>
            <person name="Toyoda A."/>
            <person name="Suzuki Y."/>
            <person name="Kagoshima H."/>
            <person name="Schijlen E."/>
            <person name="Tajeshwar N."/>
            <person name="Catarino B."/>
            <person name="Hetherington A.J."/>
            <person name="Saltykova A."/>
            <person name="Bonnot C."/>
            <person name="Breuninger H."/>
            <person name="Symeonidi A."/>
            <person name="Radhakrishnan G.V."/>
            <person name="Van Nieuwerburgh F."/>
            <person name="Deforce D."/>
            <person name="Chang C."/>
            <person name="Karol K.G."/>
            <person name="Hedrich R."/>
            <person name="Ulvskov P."/>
            <person name="Glockner G."/>
            <person name="Delwiche C.F."/>
            <person name="Petrasek J."/>
            <person name="Van de Peer Y."/>
            <person name="Friml J."/>
            <person name="Beilby M."/>
            <person name="Dolan L."/>
            <person name="Kohara Y."/>
            <person name="Sugano S."/>
            <person name="Fujiyama A."/>
            <person name="Delaux P.-M."/>
            <person name="Quint M."/>
            <person name="TheiBen G."/>
            <person name="Hagemann M."/>
            <person name="Harholt J."/>
            <person name="Dunand C."/>
            <person name="Zachgo S."/>
            <person name="Langdale J."/>
            <person name="Maumus F."/>
            <person name="Straeten D.V.D."/>
            <person name="Gould S.B."/>
            <person name="Rensing S.A."/>
        </authorList>
    </citation>
    <scope>NUCLEOTIDE SEQUENCE [LARGE SCALE GENOMIC DNA]</scope>
    <source>
        <strain evidence="8 9">S276</strain>
    </source>
</reference>
<feature type="compositionally biased region" description="Basic residues" evidence="6">
    <location>
        <begin position="529"/>
        <end position="541"/>
    </location>
</feature>
<name>A0A388LRP7_CHABU</name>
<evidence type="ECO:0000256" key="3">
    <source>
        <dbReference type="ARBA" id="ARBA00022741"/>
    </source>
</evidence>
<feature type="region of interest" description="Disordered" evidence="6">
    <location>
        <begin position="1046"/>
        <end position="1066"/>
    </location>
</feature>
<feature type="compositionally biased region" description="Acidic residues" evidence="6">
    <location>
        <begin position="505"/>
        <end position="516"/>
    </location>
</feature>
<dbReference type="InterPro" id="IPR053905">
    <property type="entry name" value="EF-G-like_DII"/>
</dbReference>
<feature type="compositionally biased region" description="Gly residues" evidence="6">
    <location>
        <begin position="86"/>
        <end position="101"/>
    </location>
</feature>
<organism evidence="8 9">
    <name type="scientific">Chara braunii</name>
    <name type="common">Braun's stonewort</name>
    <dbReference type="NCBI Taxonomy" id="69332"/>
    <lineage>
        <taxon>Eukaryota</taxon>
        <taxon>Viridiplantae</taxon>
        <taxon>Streptophyta</taxon>
        <taxon>Charophyceae</taxon>
        <taxon>Charales</taxon>
        <taxon>Characeae</taxon>
        <taxon>Chara</taxon>
    </lineage>
</organism>
<sequence>MAACTMSASGAATSTGVVARTAAGSALLQSTERHAGGGCSGSARTGVRSVLCAASPSRRSLSVVSCGIWGGCCAARGSSRRSSLSSGGGARGERGGGGGKGSESSVSRRGACYSYGRRIARVRVYGLPPASAGSFLCGSSTLTAENSKDATWLRDALVACPRAAWGEESRWRTRASASSDALSETSLSASDRVILAQSAVTLKSRESEGGALVGGEALQGALKGSRLDVGSRVGVRRPGEGLASAPVSRVIIRAAGAEERERSVNGEEGRDGGAPSRPRLRLRNPSEADARVGADSGAGAAAVRRPLKIDRSSLGISRPGTGNRINPPQRSSGAAVDGRRVEKVEGGTAEGRGVHRVGGLGAPDRANGAREARVVERPRPRPVDRPVRLDRPTARSPVRTREEEGLRQAGSGGNVRLGGRFGEAQGGGARGLEGGSADRPRRVLPRGGMVDTRRVVESAASAPPPSGGVSRKAPAKGREDWRKKNEGEGPRRRSLVATRGAKNDEDVDLEMEEEVGEGVIPDLGGLLGQKRKGGGKRKRTKADKARQRAEAAKAAAPVRVEILEVGKEGMAVADLAHHLAVNDSEVVKTLFLKGVMSMVNQVLDEETVKMVCQEYGVEIITADEVSVGDLAKKRADFNIDDEGGDLVDRPPVVTIMGHVDHGKAFSAMRARGARVTDIAIIVVAADDGVRPQTLEAIAHAKAANVPIVIAINKVDKDDANPDRVRQELSGHGLMPEEWGGDVPMVPVSAWTGEGVELLLETVVIVAELQELKANPNRKAKGTVIEASLDKSKGALATLLVQTGTVKKGDVLLCSEVFGKVLGLNDVPVAGDEFEVVESEKEARERAELRALSARQERLAALAGEGKVTLASFAASVAGAAQSGDTQERQQLNVVLRVDAQGSVEAIREALSVLPQEAVGLRFLMQAAGDVNGSDVDLAAVSDAIIIAFNVGFQPGVEVLAESKGVEIRQYKVIYELVDDMRRAMEGLLDPIEVAMGLECGVGVEDFNEWVDGDIIEAYNLIKKAQTLEGAAKVTTAAAAAVAAAAASNGGANSTSASSVGTKDGSA</sequence>